<proteinExistence type="predicted"/>
<evidence type="ECO:0008006" key="3">
    <source>
        <dbReference type="Google" id="ProtNLM"/>
    </source>
</evidence>
<keyword evidence="2" id="KW-1185">Reference proteome</keyword>
<organism evidence="1 2">
    <name type="scientific">Paracoccus methylarcula</name>
    <dbReference type="NCBI Taxonomy" id="72022"/>
    <lineage>
        <taxon>Bacteria</taxon>
        <taxon>Pseudomonadati</taxon>
        <taxon>Pseudomonadota</taxon>
        <taxon>Alphaproteobacteria</taxon>
        <taxon>Rhodobacterales</taxon>
        <taxon>Paracoccaceae</taxon>
        <taxon>Paracoccus</taxon>
    </lineage>
</organism>
<name>A0A422QS73_9RHOB</name>
<dbReference type="Proteomes" id="UP000238137">
    <property type="component" value="Unassembled WGS sequence"/>
</dbReference>
<evidence type="ECO:0000313" key="2">
    <source>
        <dbReference type="Proteomes" id="UP000238137"/>
    </source>
</evidence>
<accession>A0A422QS73</accession>
<reference evidence="1" key="1">
    <citation type="submission" date="2018-05" db="EMBL/GenBank/DDBJ databases">
        <title>Reclassification of Methylarcula marina and Methylarcula terricola as Paracoccus methylarcula sp.nov., comb.nov. and Paracoccus terricola comb.nov.</title>
        <authorList>
            <person name="Shmareva M.N."/>
            <person name="Doronina N.V."/>
            <person name="Vasilenko O.V."/>
            <person name="Tarlachkov S.V."/>
            <person name="Trotsenko Y.A."/>
        </authorList>
    </citation>
    <scope>NUCLEOTIDE SEQUENCE [LARGE SCALE GENOMIC DNA]</scope>
    <source>
        <strain evidence="1">VKM B-2159</strain>
    </source>
</reference>
<sequence length="78" mass="8626">MLGPGPNELRLKLYRIQTSVFKEIADENDADFIDLSGEVATEDGFLKDCYFNTDPTHGNSAYGAVAMNHILEQLGYAL</sequence>
<dbReference type="SUPFAM" id="SSF52266">
    <property type="entry name" value="SGNH hydrolase"/>
    <property type="match status" value="1"/>
</dbReference>
<protein>
    <recommendedName>
        <fullName evidence="3">SGNH hydrolase-type esterase domain-containing protein</fullName>
    </recommendedName>
</protein>
<dbReference type="EMBL" id="PXNQ02000020">
    <property type="protein sequence ID" value="RNF32806.1"/>
    <property type="molecule type" value="Genomic_DNA"/>
</dbReference>
<comment type="caution">
    <text evidence="1">The sequence shown here is derived from an EMBL/GenBank/DDBJ whole genome shotgun (WGS) entry which is preliminary data.</text>
</comment>
<dbReference type="AlphaFoldDB" id="A0A422QS73"/>
<evidence type="ECO:0000313" key="1">
    <source>
        <dbReference type="EMBL" id="RNF32806.1"/>
    </source>
</evidence>
<gene>
    <name evidence="1" type="ORF">A7A09_020150</name>
</gene>